<sequence>MTNTSATEARCTSVRSTVALKDRETAGADTESSVDAVTAVPPDRAWVKQVRERVNGRPLTGRWNAR</sequence>
<dbReference type="Proteomes" id="UP000623010">
    <property type="component" value="Unassembled WGS sequence"/>
</dbReference>
<reference evidence="1" key="2">
    <citation type="submission" date="2020-09" db="EMBL/GenBank/DDBJ databases">
        <authorList>
            <person name="Sun Q."/>
            <person name="Ohkuma M."/>
        </authorList>
    </citation>
    <scope>NUCLEOTIDE SEQUENCE</scope>
    <source>
        <strain evidence="1">JCM 5016</strain>
    </source>
</reference>
<dbReference type="AlphaFoldDB" id="A0A918VDW9"/>
<gene>
    <name evidence="1" type="ORF">GCM10010389_31690</name>
</gene>
<name>A0A918VDW9_9ACTN</name>
<dbReference type="EMBL" id="BMWH01000011">
    <property type="protein sequence ID" value="GGZ90887.1"/>
    <property type="molecule type" value="Genomic_DNA"/>
</dbReference>
<evidence type="ECO:0000313" key="2">
    <source>
        <dbReference type="Proteomes" id="UP000623010"/>
    </source>
</evidence>
<accession>A0A918VDW9</accession>
<protein>
    <submittedName>
        <fullName evidence="1">Uncharacterized protein</fullName>
    </submittedName>
</protein>
<organism evidence="1 2">
    <name type="scientific">Streptomyces echinoruber</name>
    <dbReference type="NCBI Taxonomy" id="68898"/>
    <lineage>
        <taxon>Bacteria</taxon>
        <taxon>Bacillati</taxon>
        <taxon>Actinomycetota</taxon>
        <taxon>Actinomycetes</taxon>
        <taxon>Kitasatosporales</taxon>
        <taxon>Streptomycetaceae</taxon>
        <taxon>Streptomyces</taxon>
    </lineage>
</organism>
<proteinExistence type="predicted"/>
<reference evidence="1" key="1">
    <citation type="journal article" date="2014" name="Int. J. Syst. Evol. Microbiol.">
        <title>Complete genome sequence of Corynebacterium casei LMG S-19264T (=DSM 44701T), isolated from a smear-ripened cheese.</title>
        <authorList>
            <consortium name="US DOE Joint Genome Institute (JGI-PGF)"/>
            <person name="Walter F."/>
            <person name="Albersmeier A."/>
            <person name="Kalinowski J."/>
            <person name="Ruckert C."/>
        </authorList>
    </citation>
    <scope>NUCLEOTIDE SEQUENCE</scope>
    <source>
        <strain evidence="1">JCM 5016</strain>
    </source>
</reference>
<comment type="caution">
    <text evidence="1">The sequence shown here is derived from an EMBL/GenBank/DDBJ whole genome shotgun (WGS) entry which is preliminary data.</text>
</comment>
<keyword evidence="2" id="KW-1185">Reference proteome</keyword>
<evidence type="ECO:0000313" key="1">
    <source>
        <dbReference type="EMBL" id="GGZ90887.1"/>
    </source>
</evidence>